<evidence type="ECO:0000256" key="5">
    <source>
        <dbReference type="ARBA" id="ARBA00022729"/>
    </source>
</evidence>
<dbReference type="Ensembl" id="ENSSFOT00015057679.1">
    <property type="protein sequence ID" value="ENSSFOP00015050026.1"/>
    <property type="gene ID" value="ENSSFOG00015005560.2"/>
</dbReference>
<dbReference type="GO" id="GO:0006955">
    <property type="term" value="P:immune response"/>
    <property type="evidence" value="ECO:0007669"/>
    <property type="project" value="InterPro"/>
</dbReference>
<reference evidence="11 12" key="1">
    <citation type="submission" date="2019-04" db="EMBL/GenBank/DDBJ databases">
        <authorList>
            <consortium name="Wellcome Sanger Institute Data Sharing"/>
        </authorList>
    </citation>
    <scope>NUCLEOTIDE SEQUENCE [LARGE SCALE GENOMIC DNA]</scope>
</reference>
<comment type="subunit">
    <text evidence="8">Self-associates. Also heterodimer of MIP-1-alpha(4-69) and MIP-1-beta(3-69). Interacts with CCR1.</text>
</comment>
<protein>
    <recommendedName>
        <fullName evidence="9">C-C motif chemokine</fullName>
    </recommendedName>
</protein>
<feature type="signal peptide" evidence="9">
    <location>
        <begin position="1"/>
        <end position="21"/>
    </location>
</feature>
<feature type="domain" description="Chemokine interleukin-8-like" evidence="10">
    <location>
        <begin position="31"/>
        <end position="89"/>
    </location>
</feature>
<keyword evidence="12" id="KW-1185">Reference proteome</keyword>
<feature type="chain" id="PRO_5034907589" description="C-C motif chemokine" evidence="9">
    <location>
        <begin position="22"/>
        <end position="94"/>
    </location>
</feature>
<evidence type="ECO:0000256" key="9">
    <source>
        <dbReference type="RuleBase" id="RU361150"/>
    </source>
</evidence>
<evidence type="ECO:0000313" key="12">
    <source>
        <dbReference type="Proteomes" id="UP000694397"/>
    </source>
</evidence>
<dbReference type="GeneTree" id="ENSGT01100000263482"/>
<keyword evidence="9" id="KW-0145">Chemotaxis</keyword>
<dbReference type="GO" id="GO:0005615">
    <property type="term" value="C:extracellular space"/>
    <property type="evidence" value="ECO:0007669"/>
    <property type="project" value="UniProtKB-KW"/>
</dbReference>
<name>A0A8C9TLS0_SCLFO</name>
<keyword evidence="6" id="KW-1015">Disulfide bond</keyword>
<dbReference type="SUPFAM" id="SSF54117">
    <property type="entry name" value="Interleukin 8-like chemokines"/>
    <property type="match status" value="1"/>
</dbReference>
<dbReference type="AlphaFoldDB" id="A0A8C9TLS0"/>
<evidence type="ECO:0000256" key="4">
    <source>
        <dbReference type="ARBA" id="ARBA00022525"/>
    </source>
</evidence>
<accession>A0A8C9TLS0</accession>
<dbReference type="Pfam" id="PF00048">
    <property type="entry name" value="IL8"/>
    <property type="match status" value="1"/>
</dbReference>
<comment type="function">
    <text evidence="7">Monokine with inflammatory and chemokinetic properties. Binds to CCR1, CCR4 and CCR5. One of the major HIV-suppressive factors produced by CD8+ T-cells. Recombinant MIP-1-alpha induces a dose-dependent inhibition of different strains of HIV-1, HIV-2, and simian immunodeficiency virus (SIV).</text>
</comment>
<dbReference type="InterPro" id="IPR036048">
    <property type="entry name" value="Interleukin_8-like_sf"/>
</dbReference>
<dbReference type="Gene3D" id="2.40.50.40">
    <property type="match status" value="1"/>
</dbReference>
<keyword evidence="5 9" id="KW-0732">Signal</keyword>
<evidence type="ECO:0000313" key="11">
    <source>
        <dbReference type="Ensembl" id="ENSSFOP00015050026.1"/>
    </source>
</evidence>
<dbReference type="CDD" id="cd00272">
    <property type="entry name" value="Chemokine_CC"/>
    <property type="match status" value="1"/>
</dbReference>
<dbReference type="GO" id="GO:0008009">
    <property type="term" value="F:chemokine activity"/>
    <property type="evidence" value="ECO:0007669"/>
    <property type="project" value="InterPro"/>
</dbReference>
<evidence type="ECO:0000259" key="10">
    <source>
        <dbReference type="SMART" id="SM00199"/>
    </source>
</evidence>
<sequence>TRPHHLFLLLLLLLGTKKILTNIRNGWANEPAECCFDYFERDINKKFITSYSQTRPDCPKKGIIFYTRRSKEICVSPEQEWVQKVIKYLDKRIF</sequence>
<evidence type="ECO:0000256" key="8">
    <source>
        <dbReference type="ARBA" id="ARBA00046726"/>
    </source>
</evidence>
<keyword evidence="4 9" id="KW-0964">Secreted</keyword>
<evidence type="ECO:0000256" key="3">
    <source>
        <dbReference type="ARBA" id="ARBA00022514"/>
    </source>
</evidence>
<reference evidence="11" key="3">
    <citation type="submission" date="2025-09" db="UniProtKB">
        <authorList>
            <consortium name="Ensembl"/>
        </authorList>
    </citation>
    <scope>IDENTIFICATION</scope>
</reference>
<dbReference type="InterPro" id="IPR000827">
    <property type="entry name" value="Chemokine_CC_CS"/>
</dbReference>
<dbReference type="FunFam" id="2.40.50.40:FF:000002">
    <property type="entry name" value="C-C motif chemokine"/>
    <property type="match status" value="1"/>
</dbReference>
<dbReference type="PANTHER" id="PTHR12015:SF183">
    <property type="entry name" value="C-C MOTIF CHEMOKINE 3"/>
    <property type="match status" value="1"/>
</dbReference>
<dbReference type="SMART" id="SM00199">
    <property type="entry name" value="SCY"/>
    <property type="match status" value="1"/>
</dbReference>
<dbReference type="PANTHER" id="PTHR12015">
    <property type="entry name" value="SMALL INDUCIBLE CYTOKINE A"/>
    <property type="match status" value="1"/>
</dbReference>
<organism evidence="11 12">
    <name type="scientific">Scleropages formosus</name>
    <name type="common">Asian bonytongue</name>
    <name type="synonym">Osteoglossum formosum</name>
    <dbReference type="NCBI Taxonomy" id="113540"/>
    <lineage>
        <taxon>Eukaryota</taxon>
        <taxon>Metazoa</taxon>
        <taxon>Chordata</taxon>
        <taxon>Craniata</taxon>
        <taxon>Vertebrata</taxon>
        <taxon>Euteleostomi</taxon>
        <taxon>Actinopterygii</taxon>
        <taxon>Neopterygii</taxon>
        <taxon>Teleostei</taxon>
        <taxon>Osteoglossocephala</taxon>
        <taxon>Osteoglossomorpha</taxon>
        <taxon>Osteoglossiformes</taxon>
        <taxon>Osteoglossidae</taxon>
        <taxon>Scleropages</taxon>
    </lineage>
</organism>
<dbReference type="InterPro" id="IPR039809">
    <property type="entry name" value="Chemokine_b/g/d"/>
</dbReference>
<reference evidence="11" key="2">
    <citation type="submission" date="2025-08" db="UniProtKB">
        <authorList>
            <consortium name="Ensembl"/>
        </authorList>
    </citation>
    <scope>IDENTIFICATION</scope>
</reference>
<dbReference type="PROSITE" id="PS00472">
    <property type="entry name" value="SMALL_CYTOKINES_CC"/>
    <property type="match status" value="1"/>
</dbReference>
<evidence type="ECO:0000256" key="1">
    <source>
        <dbReference type="ARBA" id="ARBA00004613"/>
    </source>
</evidence>
<dbReference type="InterPro" id="IPR001811">
    <property type="entry name" value="Chemokine_IL8-like_dom"/>
</dbReference>
<keyword evidence="3 9" id="KW-0202">Cytokine</keyword>
<comment type="subcellular location">
    <subcellularLocation>
        <location evidence="1 9">Secreted</location>
    </subcellularLocation>
</comment>
<evidence type="ECO:0000256" key="6">
    <source>
        <dbReference type="ARBA" id="ARBA00023157"/>
    </source>
</evidence>
<proteinExistence type="inferred from homology"/>
<evidence type="ECO:0000256" key="2">
    <source>
        <dbReference type="ARBA" id="ARBA00010868"/>
    </source>
</evidence>
<comment type="similarity">
    <text evidence="2 9">Belongs to the intercrine beta (chemokine CC) family.</text>
</comment>
<evidence type="ECO:0000256" key="7">
    <source>
        <dbReference type="ARBA" id="ARBA00044740"/>
    </source>
</evidence>
<dbReference type="Proteomes" id="UP000694397">
    <property type="component" value="Chromosome 1"/>
</dbReference>